<dbReference type="eggNOG" id="ENOG502ZQEU">
    <property type="taxonomic scope" value="Bacteria"/>
</dbReference>
<comment type="caution">
    <text evidence="1">The sequence shown here is derived from an EMBL/GenBank/DDBJ whole genome shotgun (WGS) entry which is preliminary data.</text>
</comment>
<dbReference type="AlphaFoldDB" id="A0A059KU30"/>
<protein>
    <submittedName>
        <fullName evidence="1">Uncharacterized protein</fullName>
    </submittedName>
</protein>
<sequence length="100" mass="11818">MFPPKIYTFVQNLIKQTEEGLLSWSYDDDNAIVSTEGSKFSVSLSYTFNQIEERGEFSLRYYNAKDNKEYRFYTNQEYNDYDLARRLFDTAQSSGISLPF</sequence>
<organism evidence="1 2">
    <name type="scientific">Pseudomonas mandelii PD30</name>
    <dbReference type="NCBI Taxonomy" id="1419583"/>
    <lineage>
        <taxon>Bacteria</taxon>
        <taxon>Pseudomonadati</taxon>
        <taxon>Pseudomonadota</taxon>
        <taxon>Gammaproteobacteria</taxon>
        <taxon>Pseudomonadales</taxon>
        <taxon>Pseudomonadaceae</taxon>
        <taxon>Pseudomonas</taxon>
    </lineage>
</organism>
<dbReference type="EMBL" id="AZQQ01000108">
    <property type="protein sequence ID" value="KDD65562.1"/>
    <property type="molecule type" value="Genomic_DNA"/>
</dbReference>
<evidence type="ECO:0000313" key="2">
    <source>
        <dbReference type="Proteomes" id="UP000026739"/>
    </source>
</evidence>
<dbReference type="Proteomes" id="UP000026739">
    <property type="component" value="Unassembled WGS sequence"/>
</dbReference>
<accession>A0A059KU30</accession>
<reference evidence="1 2" key="1">
    <citation type="submission" date="2013-12" db="EMBL/GenBank/DDBJ databases">
        <authorList>
            <person name="Formusa P.A."/>
            <person name="Habash M."/>
            <person name="Lee H."/>
            <person name="Trevors J.T."/>
        </authorList>
    </citation>
    <scope>NUCLEOTIDE SEQUENCE [LARGE SCALE GENOMIC DNA]</scope>
    <source>
        <strain evidence="1 2">PD30</strain>
    </source>
</reference>
<evidence type="ECO:0000313" key="1">
    <source>
        <dbReference type="EMBL" id="KDD65562.1"/>
    </source>
</evidence>
<proteinExistence type="predicted"/>
<dbReference type="RefSeq" id="WP_033061567.1">
    <property type="nucleotide sequence ID" value="NZ_AZQQ01000108.1"/>
</dbReference>
<gene>
    <name evidence="1" type="ORF">V466_27985</name>
</gene>
<name>A0A059KU30_9PSED</name>